<reference evidence="1" key="1">
    <citation type="submission" date="2021-06" db="EMBL/GenBank/DDBJ databases">
        <authorList>
            <person name="Kallberg Y."/>
            <person name="Tangrot J."/>
            <person name="Rosling A."/>
        </authorList>
    </citation>
    <scope>NUCLEOTIDE SEQUENCE</scope>
    <source>
        <strain evidence="1">MA461A</strain>
    </source>
</reference>
<evidence type="ECO:0000313" key="1">
    <source>
        <dbReference type="EMBL" id="CAG8459573.1"/>
    </source>
</evidence>
<protein>
    <submittedName>
        <fullName evidence="1">20567_t:CDS:1</fullName>
    </submittedName>
</protein>
<comment type="caution">
    <text evidence="1">The sequence shown here is derived from an EMBL/GenBank/DDBJ whole genome shotgun (WGS) entry which is preliminary data.</text>
</comment>
<accession>A0ACA9K972</accession>
<name>A0ACA9K972_9GLOM</name>
<evidence type="ECO:0000313" key="2">
    <source>
        <dbReference type="Proteomes" id="UP000789920"/>
    </source>
</evidence>
<dbReference type="Proteomes" id="UP000789920">
    <property type="component" value="Unassembled WGS sequence"/>
</dbReference>
<dbReference type="EMBL" id="CAJVQC010000061">
    <property type="protein sequence ID" value="CAG8459573.1"/>
    <property type="molecule type" value="Genomic_DNA"/>
</dbReference>
<organism evidence="1 2">
    <name type="scientific">Racocetra persica</name>
    <dbReference type="NCBI Taxonomy" id="160502"/>
    <lineage>
        <taxon>Eukaryota</taxon>
        <taxon>Fungi</taxon>
        <taxon>Fungi incertae sedis</taxon>
        <taxon>Mucoromycota</taxon>
        <taxon>Glomeromycotina</taxon>
        <taxon>Glomeromycetes</taxon>
        <taxon>Diversisporales</taxon>
        <taxon>Gigasporaceae</taxon>
        <taxon>Racocetra</taxon>
    </lineage>
</organism>
<gene>
    <name evidence="1" type="ORF">RPERSI_LOCUS94</name>
</gene>
<proteinExistence type="predicted"/>
<keyword evidence="2" id="KW-1185">Reference proteome</keyword>
<sequence>MLRKRKATDTSVISLKRQHITLESFFPEVDISLRINKSMDILGIVKQAFCFFNQNTIAQESSRPYKSSNNLLVDSKPNMNVPRESVYDAEMYRILFNWLTKVYHYEIIGQWHLEQVGEDGGHHHLYCDLTIKKKEDSNPIAILELVWLIHFSREDDITKKPYWPSEELQKRGLNVIHFWHDKGFKNAFMSARVKDISVCPGCEQKHSEGHVFGIVGHCKNAS</sequence>